<dbReference type="Pfam" id="PF01081">
    <property type="entry name" value="Aldolase"/>
    <property type="match status" value="1"/>
</dbReference>
<keyword evidence="4" id="KW-0456">Lyase</keyword>
<evidence type="ECO:0000256" key="1">
    <source>
        <dbReference type="ARBA" id="ARBA00004761"/>
    </source>
</evidence>
<dbReference type="InterPro" id="IPR013785">
    <property type="entry name" value="Aldolase_TIM"/>
</dbReference>
<sequence>MKTKQETLKVITEQALLPLFFYEDADVSLEVVRTLYRAGVRVIEYTNRGPAALENFKLLTEVANREMPELHVGIGTIKNTRQASDFLDAGAHFIVCPVVDLEIGKLVHEAGLLWIPGCFSPTEINLASQNGAGLIKLFPANLLGPAFMSSIKDLFPGQLFIPTGGVEIEADNISSWFKSGVCGVGMGSKLISKDILMNNDYDTLFTLTEKTFKIISETRLS</sequence>
<gene>
    <name evidence="6" type="ORF">SAMN05443550_11232</name>
</gene>
<dbReference type="OrthoDB" id="9802667at2"/>
<evidence type="ECO:0000256" key="3">
    <source>
        <dbReference type="ARBA" id="ARBA00011233"/>
    </source>
</evidence>
<dbReference type="InterPro" id="IPR031338">
    <property type="entry name" value="KDPG/KHG_AS_2"/>
</dbReference>
<comment type="similarity">
    <text evidence="2">Belongs to the KHG/KDPG aldolase family.</text>
</comment>
<reference evidence="6 7" key="1">
    <citation type="submission" date="2016-10" db="EMBL/GenBank/DDBJ databases">
        <authorList>
            <person name="de Groot N.N."/>
        </authorList>
    </citation>
    <scope>NUCLEOTIDE SEQUENCE [LARGE SCALE GENOMIC DNA]</scope>
    <source>
        <strain evidence="6 7">DSM 19033</strain>
    </source>
</reference>
<comment type="subunit">
    <text evidence="3">Homotrimer.</text>
</comment>
<dbReference type="SUPFAM" id="SSF51569">
    <property type="entry name" value="Aldolase"/>
    <property type="match status" value="1"/>
</dbReference>
<dbReference type="EMBL" id="FNRA01000012">
    <property type="protein sequence ID" value="SEB14490.1"/>
    <property type="molecule type" value="Genomic_DNA"/>
</dbReference>
<dbReference type="PANTHER" id="PTHR30246">
    <property type="entry name" value="2-KETO-3-DEOXY-6-PHOSPHOGLUCONATE ALDOLASE"/>
    <property type="match status" value="1"/>
</dbReference>
<protein>
    <submittedName>
        <fullName evidence="6">2-dehydro-3-deoxyphosphogluconate aldolase / (4S)-4-hydroxy-2-oxoglutarate aldolase</fullName>
    </submittedName>
</protein>
<evidence type="ECO:0000313" key="6">
    <source>
        <dbReference type="EMBL" id="SEB14490.1"/>
    </source>
</evidence>
<dbReference type="Gene3D" id="3.20.20.70">
    <property type="entry name" value="Aldolase class I"/>
    <property type="match status" value="1"/>
</dbReference>
<evidence type="ECO:0000256" key="2">
    <source>
        <dbReference type="ARBA" id="ARBA00006906"/>
    </source>
</evidence>
<keyword evidence="5" id="KW-0119">Carbohydrate metabolism</keyword>
<organism evidence="6 7">
    <name type="scientific">Pedobacter hartonius</name>
    <dbReference type="NCBI Taxonomy" id="425514"/>
    <lineage>
        <taxon>Bacteria</taxon>
        <taxon>Pseudomonadati</taxon>
        <taxon>Bacteroidota</taxon>
        <taxon>Sphingobacteriia</taxon>
        <taxon>Sphingobacteriales</taxon>
        <taxon>Sphingobacteriaceae</taxon>
        <taxon>Pedobacter</taxon>
    </lineage>
</organism>
<comment type="pathway">
    <text evidence="1">Carbohydrate acid metabolism.</text>
</comment>
<dbReference type="GO" id="GO:0016829">
    <property type="term" value="F:lyase activity"/>
    <property type="evidence" value="ECO:0007669"/>
    <property type="project" value="UniProtKB-KW"/>
</dbReference>
<name>A0A1H4GZG4_9SPHI</name>
<evidence type="ECO:0000313" key="7">
    <source>
        <dbReference type="Proteomes" id="UP000198850"/>
    </source>
</evidence>
<dbReference type="CDD" id="cd00452">
    <property type="entry name" value="KDPG_aldolase"/>
    <property type="match status" value="1"/>
</dbReference>
<dbReference type="STRING" id="425514.SAMN05443550_11232"/>
<dbReference type="Proteomes" id="UP000198850">
    <property type="component" value="Unassembled WGS sequence"/>
</dbReference>
<dbReference type="AlphaFoldDB" id="A0A1H4GZG4"/>
<keyword evidence="7" id="KW-1185">Reference proteome</keyword>
<evidence type="ECO:0000256" key="4">
    <source>
        <dbReference type="ARBA" id="ARBA00023239"/>
    </source>
</evidence>
<dbReference type="RefSeq" id="WP_090559294.1">
    <property type="nucleotide sequence ID" value="NZ_FNRA01000012.1"/>
</dbReference>
<dbReference type="PANTHER" id="PTHR30246:SF1">
    <property type="entry name" value="2-DEHYDRO-3-DEOXY-6-PHOSPHOGALACTONATE ALDOLASE-RELATED"/>
    <property type="match status" value="1"/>
</dbReference>
<proteinExistence type="inferred from homology"/>
<accession>A0A1H4GZG4</accession>
<dbReference type="PROSITE" id="PS00160">
    <property type="entry name" value="ALDOLASE_KDPG_KHG_2"/>
    <property type="match status" value="1"/>
</dbReference>
<evidence type="ECO:0000256" key="5">
    <source>
        <dbReference type="ARBA" id="ARBA00023277"/>
    </source>
</evidence>
<dbReference type="InterPro" id="IPR000887">
    <property type="entry name" value="Aldlse_KDPG_KHG"/>
</dbReference>